<comment type="caution">
    <text evidence="2">The sequence shown here is derived from an EMBL/GenBank/DDBJ whole genome shotgun (WGS) entry which is preliminary data.</text>
</comment>
<feature type="domain" description="PhoU" evidence="1">
    <location>
        <begin position="71"/>
        <end position="121"/>
    </location>
</feature>
<sequence length="139" mass="15603">MWRPPGQVLVDPDQQRSSLAQRRKARILTEAAIDLESAASIVVYKLSRNAERNLQSQVSFSENGMKELWGMHDLITRNLERALTVLTTGDANVARQAAETKGQIRELERRSHKRHLKRLHEGVADGHNSSAAQLDVLDA</sequence>
<dbReference type="Pfam" id="PF01895">
    <property type="entry name" value="PhoU"/>
    <property type="match status" value="1"/>
</dbReference>
<dbReference type="EMBL" id="JABXIY010000041">
    <property type="protein sequence ID" value="NVK98131.1"/>
    <property type="molecule type" value="Genomic_DNA"/>
</dbReference>
<dbReference type="Proteomes" id="UP000565723">
    <property type="component" value="Unassembled WGS sequence"/>
</dbReference>
<accession>A0A850LJ67</accession>
<dbReference type="RefSeq" id="WP_044029512.1">
    <property type="nucleotide sequence ID" value="NZ_JABXIY010000041.1"/>
</dbReference>
<dbReference type="InterPro" id="IPR038078">
    <property type="entry name" value="PhoU-like_sf"/>
</dbReference>
<evidence type="ECO:0000313" key="3">
    <source>
        <dbReference type="Proteomes" id="UP000565723"/>
    </source>
</evidence>
<evidence type="ECO:0000259" key="1">
    <source>
        <dbReference type="Pfam" id="PF01895"/>
    </source>
</evidence>
<proteinExistence type="predicted"/>
<organism evidence="2 3">
    <name type="scientific">Ruegeria pomeroyi</name>
    <dbReference type="NCBI Taxonomy" id="89184"/>
    <lineage>
        <taxon>Bacteria</taxon>
        <taxon>Pseudomonadati</taxon>
        <taxon>Pseudomonadota</taxon>
        <taxon>Alphaproteobacteria</taxon>
        <taxon>Rhodobacterales</taxon>
        <taxon>Roseobacteraceae</taxon>
        <taxon>Ruegeria</taxon>
    </lineage>
</organism>
<dbReference type="InterPro" id="IPR026022">
    <property type="entry name" value="PhoU_dom"/>
</dbReference>
<reference evidence="2 3" key="1">
    <citation type="journal article" date="2020" name="Proc. Natl. Acad. Sci. U.S.A.">
        <title>Ecological drivers of bacterial community assembly in synthetic phycospheres.</title>
        <authorList>
            <person name="Fu H."/>
            <person name="Uchimiya M."/>
            <person name="Gore J."/>
            <person name="Moran M.A."/>
        </authorList>
    </citation>
    <scope>NUCLEOTIDE SEQUENCE [LARGE SCALE GENOMIC DNA]</scope>
    <source>
        <strain evidence="2">HF-Din03</strain>
    </source>
</reference>
<name>A0A850LJ67_9RHOB</name>
<dbReference type="SUPFAM" id="SSF109755">
    <property type="entry name" value="PhoU-like"/>
    <property type="match status" value="1"/>
</dbReference>
<evidence type="ECO:0000313" key="2">
    <source>
        <dbReference type="EMBL" id="NVK98131.1"/>
    </source>
</evidence>
<gene>
    <name evidence="2" type="ORF">HW564_14480</name>
</gene>
<dbReference type="Gene3D" id="1.20.58.220">
    <property type="entry name" value="Phosphate transport system protein phou homolog 2, domain 2"/>
    <property type="match status" value="1"/>
</dbReference>
<protein>
    <submittedName>
        <fullName evidence="2">Na/Pi cotransporter family protein</fullName>
    </submittedName>
</protein>
<dbReference type="AlphaFoldDB" id="A0A850LJ67"/>